<reference evidence="2" key="1">
    <citation type="journal article" date="2016" name="Nature">
        <title>Genome evolution in the allotetraploid frog Xenopus laevis.</title>
        <authorList>
            <person name="Session A.M."/>
            <person name="Uno Y."/>
            <person name="Kwon T."/>
            <person name="Chapman J.A."/>
            <person name="Toyoda A."/>
            <person name="Takahashi S."/>
            <person name="Fukui A."/>
            <person name="Hikosaka A."/>
            <person name="Suzuki A."/>
            <person name="Kondo M."/>
            <person name="van Heeringen S.J."/>
            <person name="Quigley I."/>
            <person name="Heinz S."/>
            <person name="Ogino H."/>
            <person name="Ochi H."/>
            <person name="Hellsten U."/>
            <person name="Lyons J.B."/>
            <person name="Simakov O."/>
            <person name="Putnam N."/>
            <person name="Stites J."/>
            <person name="Kuroki Y."/>
            <person name="Tanaka T."/>
            <person name="Michiue T."/>
            <person name="Watanabe M."/>
            <person name="Bogdanovic O."/>
            <person name="Lister R."/>
            <person name="Georgiou G."/>
            <person name="Paranjpe S.S."/>
            <person name="van Kruijsbergen I."/>
            <person name="Shu S."/>
            <person name="Carlson J."/>
            <person name="Kinoshita T."/>
            <person name="Ohta Y."/>
            <person name="Mawaribuchi S."/>
            <person name="Jenkins J."/>
            <person name="Grimwood J."/>
            <person name="Schmutz J."/>
            <person name="Mitros T."/>
            <person name="Mozaffari S.V."/>
            <person name="Suzuki Y."/>
            <person name="Haramoto Y."/>
            <person name="Yamamoto T.S."/>
            <person name="Takagi C."/>
            <person name="Heald R."/>
            <person name="Miller K."/>
            <person name="Haudenschild C."/>
            <person name="Kitzman J."/>
            <person name="Nakayama T."/>
            <person name="Izutsu Y."/>
            <person name="Robert J."/>
            <person name="Fortriede J."/>
            <person name="Burns K."/>
            <person name="Lotay V."/>
            <person name="Karimi K."/>
            <person name="Yasuoka Y."/>
            <person name="Dichmann D.S."/>
            <person name="Flajnik M.F."/>
            <person name="Houston D.W."/>
            <person name="Shendure J."/>
            <person name="DuPasquier L."/>
            <person name="Vize P.D."/>
            <person name="Zorn A.M."/>
            <person name="Ito M."/>
            <person name="Marcotte E.M."/>
            <person name="Wallingford J.B."/>
            <person name="Ito Y."/>
            <person name="Asashima M."/>
            <person name="Ueno N."/>
            <person name="Matsuda Y."/>
            <person name="Veenstra G.J."/>
            <person name="Fujiyama A."/>
            <person name="Harland R.M."/>
            <person name="Taira M."/>
            <person name="Rokhsar D.S."/>
        </authorList>
    </citation>
    <scope>NUCLEOTIDE SEQUENCE [LARGE SCALE GENOMIC DNA]</scope>
    <source>
        <strain evidence="2">J</strain>
    </source>
</reference>
<organism evidence="1 2">
    <name type="scientific">Xenopus laevis</name>
    <name type="common">African clawed frog</name>
    <dbReference type="NCBI Taxonomy" id="8355"/>
    <lineage>
        <taxon>Eukaryota</taxon>
        <taxon>Metazoa</taxon>
        <taxon>Chordata</taxon>
        <taxon>Craniata</taxon>
        <taxon>Vertebrata</taxon>
        <taxon>Euteleostomi</taxon>
        <taxon>Amphibia</taxon>
        <taxon>Batrachia</taxon>
        <taxon>Anura</taxon>
        <taxon>Pipoidea</taxon>
        <taxon>Pipidae</taxon>
        <taxon>Xenopodinae</taxon>
        <taxon>Xenopus</taxon>
        <taxon>Xenopus</taxon>
    </lineage>
</organism>
<dbReference type="Proteomes" id="UP000694892">
    <property type="component" value="Chromosome 9_10S"/>
</dbReference>
<proteinExistence type="predicted"/>
<evidence type="ECO:0000313" key="1">
    <source>
        <dbReference type="EMBL" id="OCT60159.1"/>
    </source>
</evidence>
<dbReference type="EMBL" id="CM004483">
    <property type="protein sequence ID" value="OCT60159.1"/>
    <property type="molecule type" value="Genomic_DNA"/>
</dbReference>
<name>A0A974BSH5_XENLA</name>
<accession>A0A974BSH5</accession>
<sequence>MDPAQTEGKVSGTYRMRNHRWTLPRQRGRGEGKWYIQDEEPQMDPVQTEGKVSGTYRMKNHRWTLPRQRGRGEGEWYIQNEEPQMDPAQMGRRVVYYTTNMVFDIRDFQMLSCLKELGTAVPNIPPRMP</sequence>
<protein>
    <submittedName>
        <fullName evidence="1">Uncharacterized protein</fullName>
    </submittedName>
</protein>
<dbReference type="AlphaFoldDB" id="A0A974BSH5"/>
<evidence type="ECO:0000313" key="2">
    <source>
        <dbReference type="Proteomes" id="UP000694892"/>
    </source>
</evidence>
<gene>
    <name evidence="1" type="ORF">XELAEV_18046177mg</name>
</gene>